<sequence>MRKTIQTLSGAVFVAGKGKECANSECEYFRKHYYASGVLKYSLQRRRLALNEAPRQQKRRLHRNPVSTIQALVNQHTELRTVLEFQALKY</sequence>
<protein>
    <submittedName>
        <fullName evidence="1">Uncharacterized protein</fullName>
    </submittedName>
</protein>
<gene>
    <name evidence="1" type="ORF">COO91_09331</name>
</gene>
<accession>A0A2K8T6A9</accession>
<keyword evidence="1" id="KW-0614">Plasmid</keyword>
<geneLocation type="plasmid" evidence="2">
    <name>pnfsy03</name>
</geneLocation>
<dbReference type="Proteomes" id="UP000232003">
    <property type="component" value="Plasmid pNFSY03"/>
</dbReference>
<organism evidence="1 2">
    <name type="scientific">Nostoc flagelliforme CCNUN1</name>
    <dbReference type="NCBI Taxonomy" id="2038116"/>
    <lineage>
        <taxon>Bacteria</taxon>
        <taxon>Bacillati</taxon>
        <taxon>Cyanobacteriota</taxon>
        <taxon>Cyanophyceae</taxon>
        <taxon>Nostocales</taxon>
        <taxon>Nostocaceae</taxon>
        <taxon>Nostoc</taxon>
    </lineage>
</organism>
<reference evidence="1 2" key="1">
    <citation type="submission" date="2017-11" db="EMBL/GenBank/DDBJ databases">
        <title>Complete genome of a free-living desiccation-tolerant cyanobacterium and its photosynthetic adaptation to extreme terrestrial habitat.</title>
        <authorList>
            <person name="Shang J."/>
        </authorList>
    </citation>
    <scope>NUCLEOTIDE SEQUENCE [LARGE SCALE GENOMIC DNA]</scope>
    <source>
        <strain evidence="1 2">CCNUN1</strain>
        <plasmid evidence="2">pnfsy03</plasmid>
    </source>
</reference>
<dbReference type="AlphaFoldDB" id="A0A2K8T6A9"/>
<evidence type="ECO:0000313" key="2">
    <source>
        <dbReference type="Proteomes" id="UP000232003"/>
    </source>
</evidence>
<name>A0A2K8T6A9_9NOSO</name>
<evidence type="ECO:0000313" key="1">
    <source>
        <dbReference type="EMBL" id="AUB43160.1"/>
    </source>
</evidence>
<dbReference type="KEGG" id="nfl:COO91_09331"/>
<keyword evidence="2" id="KW-1185">Reference proteome</keyword>
<dbReference type="EMBL" id="CP024788">
    <property type="protein sequence ID" value="AUB43160.1"/>
    <property type="molecule type" value="Genomic_DNA"/>
</dbReference>
<proteinExistence type="predicted"/>